<protein>
    <recommendedName>
        <fullName evidence="3 11">Transcription elongation factor SPT5</fullName>
    </recommendedName>
</protein>
<dbReference type="Proteomes" id="UP000783686">
    <property type="component" value="Unassembled WGS sequence"/>
</dbReference>
<keyword evidence="5" id="KW-0597">Phosphoprotein</keyword>
<dbReference type="PANTHER" id="PTHR11125:SF7">
    <property type="entry name" value="TRANSCRIPTION ELONGATION FACTOR SPT5"/>
    <property type="match status" value="1"/>
</dbReference>
<evidence type="ECO:0000256" key="11">
    <source>
        <dbReference type="PIRNR" id="PIRNR036945"/>
    </source>
</evidence>
<dbReference type="Pfam" id="PF03439">
    <property type="entry name" value="Spt5-NGN"/>
    <property type="match status" value="1"/>
</dbReference>
<accession>A0A811KCH6</accession>
<dbReference type="Pfam" id="PF23284">
    <property type="entry name" value="KOW2_Spt5"/>
    <property type="match status" value="1"/>
</dbReference>
<dbReference type="InterPro" id="IPR041973">
    <property type="entry name" value="KOW_Spt5_1"/>
</dbReference>
<dbReference type="Pfam" id="PF00467">
    <property type="entry name" value="KOW"/>
    <property type="match status" value="1"/>
</dbReference>
<dbReference type="SMART" id="SM00739">
    <property type="entry name" value="KOW"/>
    <property type="match status" value="4"/>
</dbReference>
<feature type="compositionally biased region" description="Basic residues" evidence="13">
    <location>
        <begin position="100"/>
        <end position="110"/>
    </location>
</feature>
<feature type="compositionally biased region" description="Polar residues" evidence="13">
    <location>
        <begin position="729"/>
        <end position="765"/>
    </location>
</feature>
<dbReference type="Pfam" id="PF23042">
    <property type="entry name" value="KOW1_SPT5"/>
    <property type="match status" value="1"/>
</dbReference>
<evidence type="ECO:0000256" key="6">
    <source>
        <dbReference type="ARBA" id="ARBA00022737"/>
    </source>
</evidence>
<dbReference type="InterPro" id="IPR005100">
    <property type="entry name" value="NGN-domain"/>
</dbReference>
<evidence type="ECO:0000256" key="10">
    <source>
        <dbReference type="ARBA" id="ARBA00023242"/>
    </source>
</evidence>
<feature type="domain" description="Spt5 C-terminal" evidence="15">
    <location>
        <begin position="851"/>
        <end position="987"/>
    </location>
</feature>
<reference evidence="16" key="1">
    <citation type="submission" date="2020-09" db="EMBL/GenBank/DDBJ databases">
        <authorList>
            <person name="Kikuchi T."/>
        </authorList>
    </citation>
    <scope>NUCLEOTIDE SEQUENCE</scope>
    <source>
        <strain evidence="16">SH1</strain>
    </source>
</reference>
<dbReference type="GO" id="GO:0032044">
    <property type="term" value="C:DSIF complex"/>
    <property type="evidence" value="ECO:0007669"/>
    <property type="project" value="TreeGrafter"/>
</dbReference>
<feature type="compositionally biased region" description="Acidic residues" evidence="13">
    <location>
        <begin position="116"/>
        <end position="134"/>
    </location>
</feature>
<evidence type="ECO:0000259" key="15">
    <source>
        <dbReference type="SMART" id="SM01104"/>
    </source>
</evidence>
<dbReference type="Proteomes" id="UP000614601">
    <property type="component" value="Unassembled WGS sequence"/>
</dbReference>
<keyword evidence="4" id="KW-0678">Repressor</keyword>
<gene>
    <name evidence="16" type="ORF">BOKJ2_LOCUS5116</name>
</gene>
<dbReference type="Pfam" id="PF23037">
    <property type="entry name" value="KOWx_SPT5"/>
    <property type="match status" value="1"/>
</dbReference>
<dbReference type="CDD" id="cd06084">
    <property type="entry name" value="KOW_Spt5_4"/>
    <property type="match status" value="1"/>
</dbReference>
<evidence type="ECO:0000256" key="5">
    <source>
        <dbReference type="ARBA" id="ARBA00022553"/>
    </source>
</evidence>
<dbReference type="CDD" id="cd09888">
    <property type="entry name" value="NGN_Euk"/>
    <property type="match status" value="1"/>
</dbReference>
<evidence type="ECO:0000256" key="7">
    <source>
        <dbReference type="ARBA" id="ARBA00023015"/>
    </source>
</evidence>
<keyword evidence="9 11" id="KW-0804">Transcription</keyword>
<dbReference type="PANTHER" id="PTHR11125">
    <property type="entry name" value="SUPPRESSOR OF TY 5"/>
    <property type="match status" value="1"/>
</dbReference>
<keyword evidence="7" id="KW-0805">Transcription regulation</keyword>
<dbReference type="Pfam" id="PF23288">
    <property type="entry name" value="KOW6_SPT5"/>
    <property type="match status" value="1"/>
</dbReference>
<keyword evidence="8" id="KW-0010">Activator</keyword>
<dbReference type="InterPro" id="IPR024945">
    <property type="entry name" value="Spt5_C_dom"/>
</dbReference>
<dbReference type="PIRSF" id="PIRSF036945">
    <property type="entry name" value="Spt5"/>
    <property type="match status" value="1"/>
</dbReference>
<feature type="region of interest" description="Disordered" evidence="13">
    <location>
        <begin position="1"/>
        <end position="134"/>
    </location>
</feature>
<dbReference type="GO" id="GO:0006368">
    <property type="term" value="P:transcription elongation by RNA polymerase II"/>
    <property type="evidence" value="ECO:0007669"/>
    <property type="project" value="TreeGrafter"/>
</dbReference>
<dbReference type="GO" id="GO:0003729">
    <property type="term" value="F:mRNA binding"/>
    <property type="evidence" value="ECO:0007669"/>
    <property type="project" value="TreeGrafter"/>
</dbReference>
<feature type="compositionally biased region" description="Acidic residues" evidence="13">
    <location>
        <begin position="76"/>
        <end position="95"/>
    </location>
</feature>
<keyword evidence="6" id="KW-0677">Repeat</keyword>
<dbReference type="InterPro" id="IPR041976">
    <property type="entry name" value="KOW_Spt5_3"/>
</dbReference>
<dbReference type="FunFam" id="2.30.30.30:FF:000013">
    <property type="entry name" value="Transcription elongation factor SPT5"/>
    <property type="match status" value="1"/>
</dbReference>
<dbReference type="GO" id="GO:0032784">
    <property type="term" value="P:regulation of DNA-templated transcription elongation"/>
    <property type="evidence" value="ECO:0007669"/>
    <property type="project" value="InterPro"/>
</dbReference>
<comment type="caution">
    <text evidence="16">The sequence shown here is derived from an EMBL/GenBank/DDBJ whole genome shotgun (WGS) entry which is preliminary data.</text>
</comment>
<dbReference type="SMART" id="SM01104">
    <property type="entry name" value="CTD"/>
    <property type="match status" value="1"/>
</dbReference>
<comment type="similarity">
    <text evidence="2 11">Belongs to the SPT5 family.</text>
</comment>
<dbReference type="InterPro" id="IPR017071">
    <property type="entry name" value="TF_Spt5_eukaryote"/>
</dbReference>
<evidence type="ECO:0000256" key="1">
    <source>
        <dbReference type="ARBA" id="ARBA00004123"/>
    </source>
</evidence>
<evidence type="ECO:0000256" key="3">
    <source>
        <dbReference type="ARBA" id="ARBA00020181"/>
    </source>
</evidence>
<dbReference type="Pfam" id="PF11942">
    <property type="entry name" value="Spt5_N"/>
    <property type="match status" value="1"/>
</dbReference>
<evidence type="ECO:0000256" key="13">
    <source>
        <dbReference type="SAM" id="MobiDB-lite"/>
    </source>
</evidence>
<dbReference type="OrthoDB" id="28901at2759"/>
<dbReference type="GO" id="GO:0006357">
    <property type="term" value="P:regulation of transcription by RNA polymerase II"/>
    <property type="evidence" value="ECO:0007669"/>
    <property type="project" value="InterPro"/>
</dbReference>
<dbReference type="FunFam" id="3.30.70.940:FF:000005">
    <property type="entry name" value="Transcription elongation factor SPT5"/>
    <property type="match status" value="1"/>
</dbReference>
<dbReference type="CDD" id="cd06083">
    <property type="entry name" value="KOW_Spt5_3"/>
    <property type="match status" value="1"/>
</dbReference>
<comment type="subcellular location">
    <subcellularLocation>
        <location evidence="1 11">Nucleus</location>
    </subcellularLocation>
</comment>
<dbReference type="CDD" id="cd06085">
    <property type="entry name" value="KOW_Spt5_5"/>
    <property type="match status" value="1"/>
</dbReference>
<dbReference type="Gene3D" id="3.30.70.940">
    <property type="entry name" value="NusG, N-terminal domain"/>
    <property type="match status" value="1"/>
</dbReference>
<evidence type="ECO:0000256" key="8">
    <source>
        <dbReference type="ARBA" id="ARBA00023159"/>
    </source>
</evidence>
<dbReference type="InterPro" id="IPR036735">
    <property type="entry name" value="NGN_dom_sf"/>
</dbReference>
<dbReference type="Pfam" id="PF23287">
    <property type="entry name" value="KOW7_SPT5"/>
    <property type="match status" value="1"/>
</dbReference>
<dbReference type="EMBL" id="CAJFCW020000003">
    <property type="protein sequence ID" value="CAG9100962.1"/>
    <property type="molecule type" value="Genomic_DNA"/>
</dbReference>
<dbReference type="InterPro" id="IPR041980">
    <property type="entry name" value="KOW_Spt5_6_metazoa"/>
</dbReference>
<dbReference type="Pfam" id="PF12815">
    <property type="entry name" value="CTD"/>
    <property type="match status" value="1"/>
</dbReference>
<evidence type="ECO:0000256" key="9">
    <source>
        <dbReference type="ARBA" id="ARBA00023163"/>
    </source>
</evidence>
<dbReference type="InterPro" id="IPR057936">
    <property type="entry name" value="KOWx_Spt5"/>
</dbReference>
<dbReference type="AlphaFoldDB" id="A0A811KCH6"/>
<dbReference type="Pfam" id="PF23290">
    <property type="entry name" value="KOW5_SPT5"/>
    <property type="match status" value="1"/>
</dbReference>
<sequence>MSSSEEDNVEVKQALSSDDEASDDEKPSPSSPVPARKRKIDSDDDEDSDASEENKNDGEEEDEAPRKKSKFVKDSDDSDEEEEEEEDDEDEEEEEERPKLSKKKRRKRRTVHDFIQDDVEVDDDEEEEEVQYSDEDINFDPSERRLAEKALREQEAMERRKNDQRNKLANMSEEEMAKYFEEKHAMERATNYTRDHDTYDEISQNSLLPTTRDPNLWIVKVTRIGEEKMVVLQMLRKCIAMENSGNPLHISSIIAKEGLKGMLYVEAHKKANVARLIEGVSAVNQYDIKMVPIEEMVDTLKVVKNIPQLRVNDYCRLKKTMYKGDLAQVDWVDVAQNKICLRLLPRIDYRKKRGALRDMDDDEDDDEVFSYRNALSKKSAKNRPPAKPFDVEKIKSLGAEISHDGDFTICEGQRFRRFLLYKVFPLTSVTTENLNPSVEELKYFQDKLSTDPDFLREISRAKINDVLYTFGPGDWVEVCEGELINLRGKVVSVDKDEVVITPDHKDLKQNLKFNVNELKKFFKAGDHVRVLGGQHQGLTGTVVKVDENAVVVLSDLNLDEMKVRPHNLKLDSQVFSGVDQMGQFQFHDLVNLDAATVGVILRLEKDFADVLSMNNTVQRVKSVSIQPRKFADKGRCMDSLGNAVQKGDLVRVSETARIPGFKEGDEIIGEVKYVFRAYLFLTSRKYKENSGIFVVRKNLVTLLGAKNNSSMGPPMGGSINPDLLKSPRHNAQATMSNGGQTPSVHSSQMSSRNGGQTPRQQSFVRNHQPRRDNTIVGKTVRVIKGPMKGYFGIVKDATEHQVRLELHAQPKVINVDRTRIAIVNSTGSIIDPSLASGGFTTPSARTPMVSGGKTPIYGAGAQTPLYGAGSQTPMHDSVGGRTPHYGAATPAYGDGGKTPNHSAWDPSNVTATPAHTAFEEDLGDKNDFYSAAHTPAYSHSGSHTYGNASTPARESKMYSEFSATSPYPRSNYDVYSERSVGTAGAAPTKISEAVLFKGDWCQPDLMVKVRDTYEDDEVKEQIGTITRRFDGECQCYFEELEFTSGSADRNIPFRFLEPVPPNKGDKTKIIYGDGSGKSGVLVSEDGDDKVVRLDDTAIKLTYAENLCKLA</sequence>
<evidence type="ECO:0000256" key="2">
    <source>
        <dbReference type="ARBA" id="ARBA00006956"/>
    </source>
</evidence>
<evidence type="ECO:0000313" key="17">
    <source>
        <dbReference type="Proteomes" id="UP000614601"/>
    </source>
</evidence>
<dbReference type="EMBL" id="CAJFDH010000003">
    <property type="protein sequence ID" value="CAD5213485.1"/>
    <property type="molecule type" value="Genomic_DNA"/>
</dbReference>
<dbReference type="CDD" id="cd06081">
    <property type="entry name" value="KOW_Spt5_1"/>
    <property type="match status" value="1"/>
</dbReference>
<organism evidence="16 17">
    <name type="scientific">Bursaphelenchus okinawaensis</name>
    <dbReference type="NCBI Taxonomy" id="465554"/>
    <lineage>
        <taxon>Eukaryota</taxon>
        <taxon>Metazoa</taxon>
        <taxon>Ecdysozoa</taxon>
        <taxon>Nematoda</taxon>
        <taxon>Chromadorea</taxon>
        <taxon>Rhabditida</taxon>
        <taxon>Tylenchina</taxon>
        <taxon>Tylenchomorpha</taxon>
        <taxon>Aphelenchoidea</taxon>
        <taxon>Aphelenchoididae</taxon>
        <taxon>Bursaphelenchus</taxon>
    </lineage>
</organism>
<keyword evidence="12" id="KW-0175">Coiled coil</keyword>
<evidence type="ECO:0000259" key="14">
    <source>
        <dbReference type="SMART" id="SM00739"/>
    </source>
</evidence>
<dbReference type="InterPro" id="IPR041978">
    <property type="entry name" value="KOW_Spt5_5"/>
</dbReference>
<dbReference type="Pfam" id="PF23291">
    <property type="entry name" value="KOW4_SPT5"/>
    <property type="match status" value="1"/>
</dbReference>
<dbReference type="CDD" id="cd06082">
    <property type="entry name" value="KOW_Spt5_2"/>
    <property type="match status" value="1"/>
</dbReference>
<feature type="coiled-coil region" evidence="12">
    <location>
        <begin position="147"/>
        <end position="174"/>
    </location>
</feature>
<proteinExistence type="inferred from homology"/>
<dbReference type="InterPro" id="IPR039659">
    <property type="entry name" value="SPT5"/>
</dbReference>
<dbReference type="InterPro" id="IPR005824">
    <property type="entry name" value="KOW"/>
</dbReference>
<evidence type="ECO:0000313" key="16">
    <source>
        <dbReference type="EMBL" id="CAD5213485.1"/>
    </source>
</evidence>
<dbReference type="SUPFAM" id="SSF50104">
    <property type="entry name" value="Translation proteins SH3-like domain"/>
    <property type="match status" value="1"/>
</dbReference>
<evidence type="ECO:0000256" key="4">
    <source>
        <dbReference type="ARBA" id="ARBA00022491"/>
    </source>
</evidence>
<dbReference type="InterPro" id="IPR008991">
    <property type="entry name" value="Translation_prot_SH3-like_sf"/>
</dbReference>
<feature type="domain" description="KOW" evidence="14">
    <location>
        <begin position="1060"/>
        <end position="1087"/>
    </location>
</feature>
<feature type="compositionally biased region" description="Acidic residues" evidence="13">
    <location>
        <begin position="42"/>
        <end position="51"/>
    </location>
</feature>
<dbReference type="InterPro" id="IPR057934">
    <property type="entry name" value="KOW_Spt5_7"/>
</dbReference>
<keyword evidence="17" id="KW-1185">Reference proteome</keyword>
<dbReference type="InterPro" id="IPR041977">
    <property type="entry name" value="KOW_Spt5_4"/>
</dbReference>
<feature type="domain" description="KOW" evidence="14">
    <location>
        <begin position="773"/>
        <end position="800"/>
    </location>
</feature>
<dbReference type="InterPro" id="IPR041975">
    <property type="entry name" value="KOW_Spt5_2"/>
</dbReference>
<dbReference type="Gene3D" id="2.30.30.30">
    <property type="match status" value="3"/>
</dbReference>
<feature type="region of interest" description="Disordered" evidence="13">
    <location>
        <begin position="708"/>
        <end position="774"/>
    </location>
</feature>
<evidence type="ECO:0000256" key="12">
    <source>
        <dbReference type="SAM" id="Coils"/>
    </source>
</evidence>
<feature type="domain" description="KOW" evidence="14">
    <location>
        <begin position="469"/>
        <end position="496"/>
    </location>
</feature>
<keyword evidence="10 11" id="KW-0539">Nucleus</keyword>
<dbReference type="InterPro" id="IPR014722">
    <property type="entry name" value="Rib_uL2_dom2"/>
</dbReference>
<feature type="domain" description="KOW" evidence="14">
    <location>
        <begin position="521"/>
        <end position="548"/>
    </location>
</feature>
<name>A0A811KCH6_9BILA</name>
<dbReference type="InterPro" id="IPR039385">
    <property type="entry name" value="NGN_Euk"/>
</dbReference>
<dbReference type="InterPro" id="IPR022581">
    <property type="entry name" value="Spt5_N"/>
</dbReference>